<dbReference type="InterPro" id="IPR040527">
    <property type="entry name" value="Beta-sand_Porphyrn"/>
</dbReference>
<proteinExistence type="predicted"/>
<dbReference type="Pfam" id="PF18040">
    <property type="entry name" value="BPA_C"/>
    <property type="match status" value="1"/>
</dbReference>
<accession>A0A090VJ41</accession>
<evidence type="ECO:0000256" key="1">
    <source>
        <dbReference type="SAM" id="SignalP"/>
    </source>
</evidence>
<dbReference type="InterPro" id="IPR017853">
    <property type="entry name" value="GH"/>
</dbReference>
<dbReference type="Gene3D" id="3.20.20.80">
    <property type="entry name" value="Glycosidases"/>
    <property type="match status" value="1"/>
</dbReference>
<dbReference type="Proteomes" id="UP000029644">
    <property type="component" value="Unassembled WGS sequence"/>
</dbReference>
<keyword evidence="1" id="KW-0732">Signal</keyword>
<keyword evidence="4" id="KW-0326">Glycosidase</keyword>
<dbReference type="SUPFAM" id="SSF51445">
    <property type="entry name" value="(Trans)glycosidases"/>
    <property type="match status" value="1"/>
</dbReference>
<keyword evidence="4" id="KW-0378">Hydrolase</keyword>
<evidence type="ECO:0000259" key="3">
    <source>
        <dbReference type="Pfam" id="PF18206"/>
    </source>
</evidence>
<protein>
    <submittedName>
        <fullName evidence="4">Beta-agarase</fullName>
        <ecNumber evidence="4">3.2.1.81</ecNumber>
    </submittedName>
</protein>
<dbReference type="GO" id="GO:0033916">
    <property type="term" value="F:beta-agarase activity"/>
    <property type="evidence" value="ECO:0007669"/>
    <property type="project" value="UniProtKB-EC"/>
</dbReference>
<dbReference type="EC" id="3.2.1.81" evidence="4"/>
<evidence type="ECO:0000313" key="5">
    <source>
        <dbReference type="Proteomes" id="UP000029644"/>
    </source>
</evidence>
<reference evidence="4 5" key="1">
    <citation type="journal article" date="2014" name="Genome Announc.">
        <title>Draft Genome Sequences of Marine Flavobacterium Algibacter lectus Strains SS8 and NR4.</title>
        <authorList>
            <person name="Takatani N."/>
            <person name="Nakanishi M."/>
            <person name="Meirelles P."/>
            <person name="Mino S."/>
            <person name="Suda W."/>
            <person name="Oshima K."/>
            <person name="Hattori M."/>
            <person name="Ohkuma M."/>
            <person name="Hosokawa M."/>
            <person name="Miyashita K."/>
            <person name="Thompson F.L."/>
            <person name="Niwa A."/>
            <person name="Sawabe T."/>
            <person name="Sawabe T."/>
        </authorList>
    </citation>
    <scope>NUCLEOTIDE SEQUENCE [LARGE SCALE GENOMIC DNA]</scope>
    <source>
        <strain evidence="4 5">JCM 19300</strain>
    </source>
</reference>
<dbReference type="RefSeq" id="WP_042506601.1">
    <property type="nucleotide sequence ID" value="NZ_BBNQ01000023.1"/>
</dbReference>
<feature type="domain" description="Beta-porphyranase A C-terminal" evidence="2">
    <location>
        <begin position="506"/>
        <end position="600"/>
    </location>
</feature>
<comment type="caution">
    <text evidence="4">The sequence shown here is derived from an EMBL/GenBank/DDBJ whole genome shotgun (WGS) entry which is preliminary data.</text>
</comment>
<gene>
    <name evidence="4" type="ORF">JCM19300_3115</name>
</gene>
<dbReference type="CDD" id="cd21510">
    <property type="entry name" value="agarase_cat"/>
    <property type="match status" value="1"/>
</dbReference>
<name>A0A090VJ41_9FLAO</name>
<dbReference type="Pfam" id="PF18206">
    <property type="entry name" value="Porphyrn_cat_1"/>
    <property type="match status" value="1"/>
</dbReference>
<dbReference type="AlphaFoldDB" id="A0A090VJ41"/>
<dbReference type="EMBL" id="BBNQ01000023">
    <property type="protein sequence ID" value="GAL64795.1"/>
    <property type="molecule type" value="Genomic_DNA"/>
</dbReference>
<feature type="chain" id="PRO_5001865538" evidence="1">
    <location>
        <begin position="22"/>
        <end position="602"/>
    </location>
</feature>
<feature type="domain" description="Porphyranase beta-sandwich" evidence="3">
    <location>
        <begin position="394"/>
        <end position="497"/>
    </location>
</feature>
<organism evidence="4 5">
    <name type="scientific">Algibacter lectus</name>
    <dbReference type="NCBI Taxonomy" id="221126"/>
    <lineage>
        <taxon>Bacteria</taxon>
        <taxon>Pseudomonadati</taxon>
        <taxon>Bacteroidota</taxon>
        <taxon>Flavobacteriia</taxon>
        <taxon>Flavobacteriales</taxon>
        <taxon>Flavobacteriaceae</taxon>
        <taxon>Algibacter</taxon>
    </lineage>
</organism>
<feature type="signal peptide" evidence="1">
    <location>
        <begin position="1"/>
        <end position="21"/>
    </location>
</feature>
<dbReference type="Gene3D" id="2.60.40.1180">
    <property type="entry name" value="Golgi alpha-mannosidase II"/>
    <property type="match status" value="1"/>
</dbReference>
<evidence type="ECO:0000313" key="4">
    <source>
        <dbReference type="EMBL" id="GAL64795.1"/>
    </source>
</evidence>
<dbReference type="OrthoDB" id="974840at2"/>
<evidence type="ECO:0000259" key="2">
    <source>
        <dbReference type="Pfam" id="PF18040"/>
    </source>
</evidence>
<dbReference type="Gene3D" id="2.60.120.1200">
    <property type="match status" value="1"/>
</dbReference>
<sequence length="602" mass="68907">MKKYHLFFVIYLIALVGFSQNNTVNIDFTTQKFIGSESELNREKYFAIHGSYTDNGLADNPEYLFDDLGIKFGRTFGGPRPYSKINKNNLTNENAQNLGITNSNRYKKALLYKKYKTEDLIITNHPREAFQYKGDYQKAAAFNAEYIKHAYPVMPKYYEVMNEPFVHAKDFVKTYQETNDVIIEMSKFHKIVAEKVKAKVPNILVGGYSAAWPEYDKNNFAIWNTRMKVFMDLAGENMDFFATHIYDGRNVEGSFNYRSGSNSEAILDLIESYSYQKWGKVKPHLISEYGFTAKGLQGKPYSPELNGVCLMSYNKILMSLLDKPDRLLKAVPFITGKAAWFYKSEENKEGHPYPWVLIRKTKNETYEYTHLKKFWELWKDVNGNRIYTTSNNPDIQVNAFSEKEKTYVAINNLADNEQTINLDYLKQSKALIKNLTIRRSFISENGIPQLLYVKEKNTLSEITLQAGETIILDYDINPTKFTNSVTETNNYSKTCLQPITAKQPITFTIEHVKTSKKGNATIKMGLGRAHNLSKKPTVKINGITVDVPSNWAGYDQAGREQFFGVIPIPTNIKNIKNGNNTVELTFPDTGGFVSTVILNIEN</sequence>
<dbReference type="InterPro" id="IPR041224">
    <property type="entry name" value="BPA_C"/>
</dbReference>
<dbReference type="InterPro" id="IPR013780">
    <property type="entry name" value="Glyco_hydro_b"/>
</dbReference>